<dbReference type="EMBL" id="CP009706">
    <property type="protein sequence ID" value="AIU72977.1"/>
    <property type="molecule type" value="Genomic_DNA"/>
</dbReference>
<sequence>MASPAQRHMMRVSAQEAAQRENSALRHASGYELVLMRLAGDMRTLKGVHSFERKAEIKRGMLPEYAPWVAGVLADGRGAQDAVLMTVMVWKLDADDIAGALEIARYALKYGLAMPSHLNRPTGYFLAEDVAIAADRLHTAGEPVAVSLLLETMALTESADMPDKVRAKLHKITGLVLRDEGAALQALEHLKRAMQLDRLAGVKKDIERLERAIKAASEPEPAPAPKPKERAKPKTAKRAKTPAKSATRTRKPTSATARR</sequence>
<dbReference type="RefSeq" id="WP_025802611.1">
    <property type="nucleotide sequence ID" value="NZ_CP009706.1"/>
</dbReference>
<keyword evidence="3" id="KW-1185">Reference proteome</keyword>
<gene>
    <name evidence="2" type="ORF">AT03_11670</name>
</gene>
<organism evidence="2 3">
    <name type="scientific">Hafnia alvei FB1</name>
    <dbReference type="NCBI Taxonomy" id="1453496"/>
    <lineage>
        <taxon>Bacteria</taxon>
        <taxon>Pseudomonadati</taxon>
        <taxon>Pseudomonadota</taxon>
        <taxon>Gammaproteobacteria</taxon>
        <taxon>Enterobacterales</taxon>
        <taxon>Hafniaceae</taxon>
        <taxon>Hafnia</taxon>
    </lineage>
</organism>
<feature type="region of interest" description="Disordered" evidence="1">
    <location>
        <begin position="212"/>
        <end position="259"/>
    </location>
</feature>
<accession>A0A097R2M4</accession>
<evidence type="ECO:0000256" key="1">
    <source>
        <dbReference type="SAM" id="MobiDB-lite"/>
    </source>
</evidence>
<dbReference type="OrthoDB" id="8562788at2"/>
<dbReference type="eggNOG" id="ENOG5030DH1">
    <property type="taxonomic scope" value="Bacteria"/>
</dbReference>
<dbReference type="Proteomes" id="UP000029986">
    <property type="component" value="Chromosome"/>
</dbReference>
<dbReference type="HOGENOM" id="CLU_076316_1_0_6"/>
<evidence type="ECO:0000313" key="3">
    <source>
        <dbReference type="Proteomes" id="UP000029986"/>
    </source>
</evidence>
<evidence type="ECO:0000313" key="2">
    <source>
        <dbReference type="EMBL" id="AIU72977.1"/>
    </source>
</evidence>
<dbReference type="PATRIC" id="fig|1453496.5.peg.2359"/>
<name>A0A097R2M4_HAFAL</name>
<dbReference type="Pfam" id="PF05944">
    <property type="entry name" value="Phage_term_smal"/>
    <property type="match status" value="1"/>
</dbReference>
<proteinExistence type="predicted"/>
<protein>
    <recommendedName>
        <fullName evidence="4">Terminase</fullName>
    </recommendedName>
</protein>
<dbReference type="InterPro" id="IPR010270">
    <property type="entry name" value="Phage_P2_GpM"/>
</dbReference>
<reference evidence="2 3" key="1">
    <citation type="journal article" date="2014" name="Gut Pathog.">
        <title>Gene clusters of Hafnia alvei strain FB1 important in survival and pathogenesis: a draft genome perspective.</title>
        <authorList>
            <person name="Tan J.Y."/>
            <person name="Yin W.F."/>
            <person name="Chan K.G."/>
        </authorList>
    </citation>
    <scope>NUCLEOTIDE SEQUENCE [LARGE SCALE GENOMIC DNA]</scope>
    <source>
        <strain evidence="2 3">FB1</strain>
    </source>
</reference>
<feature type="compositionally biased region" description="Basic residues" evidence="1">
    <location>
        <begin position="233"/>
        <end position="259"/>
    </location>
</feature>
<dbReference type="AlphaFoldDB" id="A0A097R2M4"/>
<dbReference type="GO" id="GO:0004519">
    <property type="term" value="F:endonuclease activity"/>
    <property type="evidence" value="ECO:0007669"/>
    <property type="project" value="InterPro"/>
</dbReference>
<evidence type="ECO:0008006" key="4">
    <source>
        <dbReference type="Google" id="ProtNLM"/>
    </source>
</evidence>
<dbReference type="KEGG" id="hav:AT03_11670"/>
<dbReference type="GO" id="GO:0003677">
    <property type="term" value="F:DNA binding"/>
    <property type="evidence" value="ECO:0007669"/>
    <property type="project" value="InterPro"/>
</dbReference>